<evidence type="ECO:0000256" key="2">
    <source>
        <dbReference type="SAM" id="MobiDB-lite"/>
    </source>
</evidence>
<evidence type="ECO:0000313" key="4">
    <source>
        <dbReference type="EMBL" id="ACO69560.1"/>
    </source>
</evidence>
<dbReference type="GO" id="GO:0000160">
    <property type="term" value="P:phosphorelay signal transduction system"/>
    <property type="evidence" value="ECO:0007669"/>
    <property type="project" value="InterPro"/>
</dbReference>
<feature type="compositionally biased region" description="Gly residues" evidence="2">
    <location>
        <begin position="185"/>
        <end position="195"/>
    </location>
</feature>
<sequence length="613" mass="63489">MQAGVMHPSASTQDLIRATRPKFPEGLKVLVVVRDEARHAPIKKLLQEIGYKVTCANTLDKGLAVLESAQGNSDVNAHFDVALVEEEQVAPIMRDAMHPGTASATTASSPLFGRFTTMAKDVAIVLMHEDEDVASKTYMIEAIKVGVVDVVKYPLVKQSMRTLWQHAVRKIIRQQATPADVVATAGGGGASGGGAGKKRSSEDRGRRAPGGLSVGPDGQRRSDSGDSSASEERALKRQSNSPTTVLEDESNPGGDKAIKAGTAGGATQGGNNSNAKKPTSAGGAKAKPQARSTQQWKAAEQRGRRLAIKPHTAMVQGQQGAQMGGRVAYWNPGSQMMQGTTQTMTVNGQQVQVWVPMQAGSYPTPAGQQQQPGAGGTQPAGVSGAQSAGASAGAGSASAAAGTSSAGTQLASDGTQAAGAQPGQSPQQQFGPSSYQGGVPVGPNGQPLPMMYPQGMVLVRQANGQMVYMQATPQMMQQHQMQQQGQYMQFAPGPYTHGASGDSTMVGSADDKAPAGSLAGPDLNLGDVGLKGQPLPLGLNLRRTNSLENMMGGGLLPNQIDANVFNDAEPMEDDALDMLLRDGGGNLFDNMDDSMLAEAAANSAGEFFGMVNA</sequence>
<dbReference type="OrthoDB" id="60033at2759"/>
<evidence type="ECO:0000256" key="1">
    <source>
        <dbReference type="PROSITE-ProRule" id="PRU00169"/>
    </source>
</evidence>
<dbReference type="InterPro" id="IPR001789">
    <property type="entry name" value="Sig_transdc_resp-reg_receiver"/>
</dbReference>
<feature type="compositionally biased region" description="Low complexity" evidence="2">
    <location>
        <begin position="379"/>
        <end position="447"/>
    </location>
</feature>
<accession>C1FGK9</accession>
<feature type="domain" description="Response regulatory" evidence="3">
    <location>
        <begin position="28"/>
        <end position="168"/>
    </location>
</feature>
<dbReference type="OMA" id="MTVNGQQ"/>
<dbReference type="STRING" id="296587.C1FGK9"/>
<dbReference type="PROSITE" id="PS50110">
    <property type="entry name" value="RESPONSE_REGULATORY"/>
    <property type="match status" value="1"/>
</dbReference>
<dbReference type="GeneID" id="8245657"/>
<organism evidence="4 5">
    <name type="scientific">Micromonas commoda (strain RCC299 / NOUM17 / CCMP2709)</name>
    <name type="common">Picoplanktonic green alga</name>
    <dbReference type="NCBI Taxonomy" id="296587"/>
    <lineage>
        <taxon>Eukaryota</taxon>
        <taxon>Viridiplantae</taxon>
        <taxon>Chlorophyta</taxon>
        <taxon>Mamiellophyceae</taxon>
        <taxon>Mamiellales</taxon>
        <taxon>Mamiellaceae</taxon>
        <taxon>Micromonas</taxon>
    </lineage>
</organism>
<feature type="region of interest" description="Disordered" evidence="2">
    <location>
        <begin position="183"/>
        <end position="302"/>
    </location>
</feature>
<evidence type="ECO:0000313" key="5">
    <source>
        <dbReference type="Proteomes" id="UP000002009"/>
    </source>
</evidence>
<keyword evidence="5" id="KW-1185">Reference proteome</keyword>
<feature type="compositionally biased region" description="Low complexity" evidence="2">
    <location>
        <begin position="363"/>
        <end position="372"/>
    </location>
</feature>
<comment type="caution">
    <text evidence="1">Lacks conserved residue(s) required for the propagation of feature annotation.</text>
</comment>
<dbReference type="Proteomes" id="UP000002009">
    <property type="component" value="Chromosome 8"/>
</dbReference>
<proteinExistence type="predicted"/>
<dbReference type="Gene3D" id="3.40.50.2300">
    <property type="match status" value="1"/>
</dbReference>
<dbReference type="KEGG" id="mis:MICPUN_105970"/>
<gene>
    <name evidence="4" type="ORF">MICPUN_105970</name>
</gene>
<evidence type="ECO:0000259" key="3">
    <source>
        <dbReference type="PROSITE" id="PS50110"/>
    </source>
</evidence>
<dbReference type="AlphaFoldDB" id="C1FGK9"/>
<dbReference type="RefSeq" id="XP_002508302.1">
    <property type="nucleotide sequence ID" value="XM_002508256.1"/>
</dbReference>
<dbReference type="InParanoid" id="C1FGK9"/>
<name>C1FGK9_MICCC</name>
<protein>
    <recommendedName>
        <fullName evidence="3">Response regulatory domain-containing protein</fullName>
    </recommendedName>
</protein>
<dbReference type="EMBL" id="CP001575">
    <property type="protein sequence ID" value="ACO69560.1"/>
    <property type="molecule type" value="Genomic_DNA"/>
</dbReference>
<reference evidence="4 5" key="1">
    <citation type="journal article" date="2009" name="Science">
        <title>Green evolution and dynamic adaptations revealed by genomes of the marine picoeukaryotes Micromonas.</title>
        <authorList>
            <person name="Worden A.Z."/>
            <person name="Lee J.H."/>
            <person name="Mock T."/>
            <person name="Rouze P."/>
            <person name="Simmons M.P."/>
            <person name="Aerts A.L."/>
            <person name="Allen A.E."/>
            <person name="Cuvelier M.L."/>
            <person name="Derelle E."/>
            <person name="Everett M.V."/>
            <person name="Foulon E."/>
            <person name="Grimwood J."/>
            <person name="Gundlach H."/>
            <person name="Henrissat B."/>
            <person name="Napoli C."/>
            <person name="McDonald S.M."/>
            <person name="Parker M.S."/>
            <person name="Rombauts S."/>
            <person name="Salamov A."/>
            <person name="Von Dassow P."/>
            <person name="Badger J.H."/>
            <person name="Coutinho P.M."/>
            <person name="Demir E."/>
            <person name="Dubchak I."/>
            <person name="Gentemann C."/>
            <person name="Eikrem W."/>
            <person name="Gready J.E."/>
            <person name="John U."/>
            <person name="Lanier W."/>
            <person name="Lindquist E.A."/>
            <person name="Lucas S."/>
            <person name="Mayer K.F."/>
            <person name="Moreau H."/>
            <person name="Not F."/>
            <person name="Otillar R."/>
            <person name="Panaud O."/>
            <person name="Pangilinan J."/>
            <person name="Paulsen I."/>
            <person name="Piegu B."/>
            <person name="Poliakov A."/>
            <person name="Robbens S."/>
            <person name="Schmutz J."/>
            <person name="Toulza E."/>
            <person name="Wyss T."/>
            <person name="Zelensky A."/>
            <person name="Zhou K."/>
            <person name="Armbrust E.V."/>
            <person name="Bhattacharya D."/>
            <person name="Goodenough U.W."/>
            <person name="Van de Peer Y."/>
            <person name="Grigoriev I.V."/>
        </authorList>
    </citation>
    <scope>NUCLEOTIDE SEQUENCE [LARGE SCALE GENOMIC DNA]</scope>
    <source>
        <strain evidence="5">RCC299 / NOUM17</strain>
    </source>
</reference>
<feature type="compositionally biased region" description="Basic and acidic residues" evidence="2">
    <location>
        <begin position="218"/>
        <end position="235"/>
    </location>
</feature>
<feature type="region of interest" description="Disordered" evidence="2">
    <location>
        <begin position="359"/>
        <end position="447"/>
    </location>
</feature>